<dbReference type="Pfam" id="PF12706">
    <property type="entry name" value="Lactamase_B_2"/>
    <property type="match status" value="2"/>
</dbReference>
<dbReference type="SUPFAM" id="SSF56281">
    <property type="entry name" value="Metallo-hydrolase/oxidoreductase"/>
    <property type="match status" value="1"/>
</dbReference>
<keyword evidence="4" id="KW-1185">Reference proteome</keyword>
<sequence>MPHHANPWSSYSKLSMRDMLKSLSVKEKGLTSNEPTPISHPVVFPSGPPKHDDGPRVIWLGHASIYLMIPHLNLEGNREWRGILFDPVFSSRCSPISFIGPRRRLDAPSKIKDIPKVDLVIISHDHYDHLDKETIKDIETYHQDVQYMVPTGLRTSLMTFGVSKRSITELGWWEEDVTDFSNSLSDTNTLGVKQTVYMSASSPLKSVSPLDSVECQILSPIKEEIAESLSPISPTAPFSPVSTTLSKQRCDDSVKVVCCPAQHNSGRSLFAKNKTLWATWWLQVRLPDGKVWKCFFGGDTGYRSVQDGPSCPIFKEIKDRYGSPDLALLPIAHGSVLPYLSSLIPFVQFDSHRLTSAVHCSPEDAATIHQDMEAKITIPIHWATWTTEAETKMIVKSLRRACEEHVIKLIWSHKQDDIDVGQTITEAYRGFVVCDIGVSVALIADLH</sequence>
<dbReference type="PANTHER" id="PTHR15032">
    <property type="entry name" value="N-ACYL-PHOSPHATIDYLETHANOLAMINE-HYDROLYZING PHOSPHOLIPASE D"/>
    <property type="match status" value="1"/>
</dbReference>
<dbReference type="RefSeq" id="XP_062789741.1">
    <property type="nucleotide sequence ID" value="XM_062933690.1"/>
</dbReference>
<feature type="domain" description="Metallo-beta-lactamase" evidence="2">
    <location>
        <begin position="82"/>
        <end position="174"/>
    </location>
</feature>
<feature type="domain" description="Metallo-beta-lactamase" evidence="2">
    <location>
        <begin position="249"/>
        <end position="382"/>
    </location>
</feature>
<dbReference type="InterPro" id="IPR001279">
    <property type="entry name" value="Metallo-B-lactamas"/>
</dbReference>
<evidence type="ECO:0000256" key="1">
    <source>
        <dbReference type="SAM" id="MobiDB-lite"/>
    </source>
</evidence>
<evidence type="ECO:0000313" key="4">
    <source>
        <dbReference type="Proteomes" id="UP001329825"/>
    </source>
</evidence>
<feature type="region of interest" description="Disordered" evidence="1">
    <location>
        <begin position="29"/>
        <end position="49"/>
    </location>
</feature>
<protein>
    <recommendedName>
        <fullName evidence="2">Metallo-beta-lactamase domain-containing protein</fullName>
    </recommendedName>
</protein>
<dbReference type="InterPro" id="IPR036866">
    <property type="entry name" value="RibonucZ/Hydroxyglut_hydro"/>
</dbReference>
<evidence type="ECO:0000259" key="2">
    <source>
        <dbReference type="Pfam" id="PF12706"/>
    </source>
</evidence>
<reference evidence="3 4" key="1">
    <citation type="submission" date="2024-01" db="EMBL/GenBank/DDBJ databases">
        <title>Comparative genomics of Cryptococcus and Kwoniella reveals pathogenesis evolution and contrasting modes of karyotype evolution via chromosome fusion or intercentromeric recombination.</title>
        <authorList>
            <person name="Coelho M.A."/>
            <person name="David-Palma M."/>
            <person name="Shea T."/>
            <person name="Bowers K."/>
            <person name="McGinley-Smith S."/>
            <person name="Mohammad A.W."/>
            <person name="Gnirke A."/>
            <person name="Yurkov A.M."/>
            <person name="Nowrousian M."/>
            <person name="Sun S."/>
            <person name="Cuomo C.A."/>
            <person name="Heitman J."/>
        </authorList>
    </citation>
    <scope>NUCLEOTIDE SEQUENCE [LARGE SCALE GENOMIC DNA]</scope>
    <source>
        <strain evidence="3">CBS 11374</strain>
    </source>
</reference>
<dbReference type="PIRSF" id="PIRSF038896">
    <property type="entry name" value="NAPE-PLD"/>
    <property type="match status" value="1"/>
</dbReference>
<evidence type="ECO:0000313" key="3">
    <source>
        <dbReference type="EMBL" id="WRT65001.1"/>
    </source>
</evidence>
<dbReference type="InterPro" id="IPR024884">
    <property type="entry name" value="NAPE-PLD"/>
</dbReference>
<dbReference type="EMBL" id="CP141882">
    <property type="protein sequence ID" value="WRT65001.1"/>
    <property type="molecule type" value="Genomic_DNA"/>
</dbReference>
<dbReference type="Gene3D" id="3.60.15.10">
    <property type="entry name" value="Ribonuclease Z/Hydroxyacylglutathione hydrolase-like"/>
    <property type="match status" value="1"/>
</dbReference>
<name>A0ABZ1CWC8_9TREE</name>
<gene>
    <name evidence="3" type="ORF">IL334_001942</name>
</gene>
<organism evidence="3 4">
    <name type="scientific">Kwoniella shivajii</name>
    <dbReference type="NCBI Taxonomy" id="564305"/>
    <lineage>
        <taxon>Eukaryota</taxon>
        <taxon>Fungi</taxon>
        <taxon>Dikarya</taxon>
        <taxon>Basidiomycota</taxon>
        <taxon>Agaricomycotina</taxon>
        <taxon>Tremellomycetes</taxon>
        <taxon>Tremellales</taxon>
        <taxon>Cryptococcaceae</taxon>
        <taxon>Kwoniella</taxon>
    </lineage>
</organism>
<dbReference type="PANTHER" id="PTHR15032:SF4">
    <property type="entry name" value="N-ACYL-PHOSPHATIDYLETHANOLAMINE-HYDROLYZING PHOSPHOLIPASE D"/>
    <property type="match status" value="1"/>
</dbReference>
<proteinExistence type="predicted"/>
<accession>A0ABZ1CWC8</accession>
<dbReference type="GeneID" id="87954073"/>
<dbReference type="Proteomes" id="UP001329825">
    <property type="component" value="Chromosome 2"/>
</dbReference>